<proteinExistence type="predicted"/>
<dbReference type="Proteomes" id="UP001221519">
    <property type="component" value="Plasmid unnamed1"/>
</dbReference>
<evidence type="ECO:0000313" key="1">
    <source>
        <dbReference type="EMBL" id="WDI05146.1"/>
    </source>
</evidence>
<gene>
    <name evidence="1" type="ORF">PUW25_25395</name>
</gene>
<dbReference type="EMBL" id="CP118109">
    <property type="protein sequence ID" value="WDI05146.1"/>
    <property type="molecule type" value="Genomic_DNA"/>
</dbReference>
<protein>
    <submittedName>
        <fullName evidence="1">Uncharacterized protein</fullName>
    </submittedName>
</protein>
<reference evidence="1 2" key="1">
    <citation type="submission" date="2023-02" db="EMBL/GenBank/DDBJ databases">
        <title>Pathogen: clinical or host-associated sample.</title>
        <authorList>
            <person name="Hergert J."/>
            <person name="Casey R."/>
            <person name="Wagner J."/>
            <person name="Young E.L."/>
            <person name="Oakeson K.F."/>
        </authorList>
    </citation>
    <scope>NUCLEOTIDE SEQUENCE [LARGE SCALE GENOMIC DNA]</scope>
    <source>
        <strain evidence="1 2">2022CK-00829</strain>
        <plasmid evidence="1 2">unnamed1</plasmid>
    </source>
</reference>
<keyword evidence="1" id="KW-0614">Plasmid</keyword>
<keyword evidence="2" id="KW-1185">Reference proteome</keyword>
<evidence type="ECO:0000313" key="2">
    <source>
        <dbReference type="Proteomes" id="UP001221519"/>
    </source>
</evidence>
<name>A0ABY7XH61_9BACL</name>
<geneLocation type="plasmid" evidence="1 2">
    <name>unnamed1</name>
</geneLocation>
<dbReference type="RefSeq" id="WP_274338735.1">
    <property type="nucleotide sequence ID" value="NZ_CP118109.1"/>
</dbReference>
<sequence length="417" mass="48450">MSEDIFGQRGIDTSYERNQVNYRPDLKMPKKDRFFRINPATVQKIIRSEDFTITSVLKGYSELVERMNVLMKMIEDRNQTPSFFEYKGILESGDQSRIIEQEDILCGPRASGDAEIYTILYRMKASCSMQFEFVDGHYRTQITGNAEVSAVEESEANMINQWIEAEQVFNRLTDEIQSAYSDEENHEEDITNSTISSLERQIYDQDLTRQQMEALHVSLSDTSYVHRNRYAMYSQLLDQMQFLITNPAVVMKDDLKGMILQVAPLADKSSVAAYVLLSFRNIKDKLTSLKGQYALIDDQKESFVSKQQWFYQQLESKSGVGVKNWLYNQSDTNESMNALAEIIVGSLSQSKNQYDSSITDMTRFYQQEAIFYSQQYQLIQKKEEIRRFLRILEDLQEASNIDEEWAISYLETNGYAV</sequence>
<accession>A0ABY7XH61</accession>
<organism evidence="1 2">
    <name type="scientific">Paenibacillus urinalis</name>
    <dbReference type="NCBI Taxonomy" id="521520"/>
    <lineage>
        <taxon>Bacteria</taxon>
        <taxon>Bacillati</taxon>
        <taxon>Bacillota</taxon>
        <taxon>Bacilli</taxon>
        <taxon>Bacillales</taxon>
        <taxon>Paenibacillaceae</taxon>
        <taxon>Paenibacillus</taxon>
    </lineage>
</organism>